<dbReference type="InterPro" id="IPR006652">
    <property type="entry name" value="Kelch_1"/>
</dbReference>
<dbReference type="SUPFAM" id="SSF117281">
    <property type="entry name" value="Kelch motif"/>
    <property type="match status" value="1"/>
</dbReference>
<dbReference type="Gene3D" id="2.120.10.80">
    <property type="entry name" value="Kelch-type beta propeller"/>
    <property type="match status" value="1"/>
</dbReference>
<dbReference type="InterPro" id="IPR013989">
    <property type="entry name" value="Dev_and_cell_death_domain"/>
</dbReference>
<comment type="caution">
    <text evidence="2">The sequence shown here is derived from an EMBL/GenBank/DDBJ whole genome shotgun (WGS) entry which is preliminary data.</text>
</comment>
<name>A0ABD3TN64_9LAMI</name>
<proteinExistence type="predicted"/>
<evidence type="ECO:0000259" key="1">
    <source>
        <dbReference type="PROSITE" id="PS51222"/>
    </source>
</evidence>
<dbReference type="Pfam" id="PF10539">
    <property type="entry name" value="Dev_Cell_Death"/>
    <property type="match status" value="1"/>
</dbReference>
<dbReference type="Pfam" id="PF01344">
    <property type="entry name" value="Kelch_1"/>
    <property type="match status" value="1"/>
</dbReference>
<evidence type="ECO:0000313" key="2">
    <source>
        <dbReference type="EMBL" id="KAL3837790.1"/>
    </source>
</evidence>
<protein>
    <recommendedName>
        <fullName evidence="1">DCD domain-containing protein</fullName>
    </recommendedName>
</protein>
<dbReference type="PANTHER" id="PTHR46034:SF23">
    <property type="entry name" value="DCD (DEVELOPMENT AND CELL DEATH) DOMAIN PROTEIN"/>
    <property type="match status" value="1"/>
</dbReference>
<dbReference type="Proteomes" id="UP001634393">
    <property type="component" value="Unassembled WGS sequence"/>
</dbReference>
<dbReference type="Pfam" id="PF24681">
    <property type="entry name" value="Kelch_KLHDC2_KLHL20_DRC7"/>
    <property type="match status" value="1"/>
</dbReference>
<dbReference type="AlphaFoldDB" id="A0ABD3TN64"/>
<reference evidence="2 3" key="1">
    <citation type="submission" date="2024-12" db="EMBL/GenBank/DDBJ databases">
        <title>The unique morphological basis and parallel evolutionary history of personate flowers in Penstemon.</title>
        <authorList>
            <person name="Depatie T.H."/>
            <person name="Wessinger C.A."/>
        </authorList>
    </citation>
    <scope>NUCLEOTIDE SEQUENCE [LARGE SCALE GENOMIC DNA]</scope>
    <source>
        <strain evidence="2">WTNN_2</strain>
        <tissue evidence="2">Leaf</tissue>
    </source>
</reference>
<dbReference type="PROSITE" id="PS51222">
    <property type="entry name" value="DCD"/>
    <property type="match status" value="1"/>
</dbReference>
<dbReference type="SMART" id="SM00767">
    <property type="entry name" value="DCD"/>
    <property type="match status" value="1"/>
</dbReference>
<keyword evidence="3" id="KW-1185">Reference proteome</keyword>
<feature type="domain" description="DCD" evidence="1">
    <location>
        <begin position="27"/>
        <end position="161"/>
    </location>
</feature>
<dbReference type="EMBL" id="JBJXBP010000003">
    <property type="protein sequence ID" value="KAL3837790.1"/>
    <property type="molecule type" value="Genomic_DNA"/>
</dbReference>
<dbReference type="PANTHER" id="PTHR46034">
    <property type="match status" value="1"/>
</dbReference>
<sequence length="737" mass="82440">MGSVRKNKTLPPWTPIVSARSRNLKKNELGAVIFGCKHHTITECLLKQMFGLPVSHFSYVKNIAPGLTLFLFNYSDRTLHGIFEAATPGKMNINPYAWITSEGTENTPYAAQVRVHVRKQCRQLHEEEFKPIIADNYYEDKHFWFELDKKQTGRLTNLFLSSPLPEKVPRPSNAASWNRMFDVSPRSESYEAIDQCTGMIEMGLKENLERSNVLVHNDRSISAPVKKWSDLFITSDRSGMERGHASSFQEAVKPLPEACSDAVNTDSDSAVPYNWEELADSDMDDTYENEGTCMQDLERDNDDPNLTDVPSSEDGTFWDSVIVAKEAGKTLDSSKEKSIYGDVLRPSKYCDRDDDLPKLTNGVLMENGSPTFGEVLTDIQSSRFQFVVMKLLQEIEGLKASQLKQSVKIDSLEHELAHTKVEIDHLKKWSKLESIPFSSGDHCDEENCESPFLKTEEYVLIVGGFDGSAWLPSLDSYSPSEDNVTSLCPMTFVRSYASVAKLNGELYLLGGVYDGVWYDTVESYNPTSNQWVQRTPLNHEKGSLAGASLNDKIYAIGGGDGVDCFSEVELFDINQGRWISTQSMLEKRFAPAATDMNGALYVAGGYDGKDYLRSVERFDPREPAWTSLSSMNTNRGCHSVVAFKEKIYALGGYNGSTMVPTVEVFDPRVGLWMKEEPMSVSRGYFGSFVFEGKIYAIGGVNGNETFDVIECYEEGSGWHTVGGSAMGKRCYFSALTF</sequence>
<accession>A0ABD3TN64</accession>
<gene>
    <name evidence="2" type="ORF">ACJIZ3_022381</name>
</gene>
<dbReference type="InterPro" id="IPR044832">
    <property type="entry name" value="NRP-like"/>
</dbReference>
<dbReference type="InterPro" id="IPR015915">
    <property type="entry name" value="Kelch-typ_b-propeller"/>
</dbReference>
<dbReference type="SMART" id="SM00612">
    <property type="entry name" value="Kelch"/>
    <property type="match status" value="6"/>
</dbReference>
<organism evidence="2 3">
    <name type="scientific">Penstemon smallii</name>
    <dbReference type="NCBI Taxonomy" id="265156"/>
    <lineage>
        <taxon>Eukaryota</taxon>
        <taxon>Viridiplantae</taxon>
        <taxon>Streptophyta</taxon>
        <taxon>Embryophyta</taxon>
        <taxon>Tracheophyta</taxon>
        <taxon>Spermatophyta</taxon>
        <taxon>Magnoliopsida</taxon>
        <taxon>eudicotyledons</taxon>
        <taxon>Gunneridae</taxon>
        <taxon>Pentapetalae</taxon>
        <taxon>asterids</taxon>
        <taxon>lamiids</taxon>
        <taxon>Lamiales</taxon>
        <taxon>Plantaginaceae</taxon>
        <taxon>Cheloneae</taxon>
        <taxon>Penstemon</taxon>
    </lineage>
</organism>
<evidence type="ECO:0000313" key="3">
    <source>
        <dbReference type="Proteomes" id="UP001634393"/>
    </source>
</evidence>